<dbReference type="PANTHER" id="PTHR30258:SF2">
    <property type="entry name" value="COMG OPERON PROTEIN 1"/>
    <property type="match status" value="1"/>
</dbReference>
<gene>
    <name evidence="5" type="primary">gspE</name>
    <name evidence="5" type="ORF">Pla8534_39260</name>
</gene>
<dbReference type="InterPro" id="IPR003593">
    <property type="entry name" value="AAA+_ATPase"/>
</dbReference>
<dbReference type="GO" id="GO:0005886">
    <property type="term" value="C:plasma membrane"/>
    <property type="evidence" value="ECO:0007669"/>
    <property type="project" value="TreeGrafter"/>
</dbReference>
<evidence type="ECO:0000313" key="5">
    <source>
        <dbReference type="EMBL" id="QDU96107.1"/>
    </source>
</evidence>
<proteinExistence type="inferred from homology"/>
<keyword evidence="3" id="KW-0067">ATP-binding</keyword>
<dbReference type="PANTHER" id="PTHR30258">
    <property type="entry name" value="TYPE II SECRETION SYSTEM PROTEIN GSPE-RELATED"/>
    <property type="match status" value="1"/>
</dbReference>
<keyword evidence="6" id="KW-1185">Reference proteome</keyword>
<comment type="similarity">
    <text evidence="1">Belongs to the GSP E family.</text>
</comment>
<protein>
    <submittedName>
        <fullName evidence="5">Type II secretion system protein E</fullName>
    </submittedName>
</protein>
<keyword evidence="2" id="KW-0547">Nucleotide-binding</keyword>
<dbReference type="SUPFAM" id="SSF52540">
    <property type="entry name" value="P-loop containing nucleoside triphosphate hydrolases"/>
    <property type="match status" value="1"/>
</dbReference>
<dbReference type="Pfam" id="PF00437">
    <property type="entry name" value="T2SSE"/>
    <property type="match status" value="1"/>
</dbReference>
<dbReference type="SMART" id="SM00382">
    <property type="entry name" value="AAA"/>
    <property type="match status" value="1"/>
</dbReference>
<evidence type="ECO:0000256" key="2">
    <source>
        <dbReference type="ARBA" id="ARBA00022741"/>
    </source>
</evidence>
<dbReference type="Gene3D" id="3.30.450.90">
    <property type="match status" value="1"/>
</dbReference>
<dbReference type="Proteomes" id="UP000317648">
    <property type="component" value="Chromosome"/>
</dbReference>
<dbReference type="CDD" id="cd01129">
    <property type="entry name" value="PulE-GspE-like"/>
    <property type="match status" value="1"/>
</dbReference>
<evidence type="ECO:0000313" key="6">
    <source>
        <dbReference type="Proteomes" id="UP000317648"/>
    </source>
</evidence>
<dbReference type="Gene3D" id="3.40.50.300">
    <property type="entry name" value="P-loop containing nucleotide triphosphate hydrolases"/>
    <property type="match status" value="1"/>
</dbReference>
<reference evidence="5 6" key="1">
    <citation type="submission" date="2019-02" db="EMBL/GenBank/DDBJ databases">
        <title>Deep-cultivation of Planctomycetes and their phenomic and genomic characterization uncovers novel biology.</title>
        <authorList>
            <person name="Wiegand S."/>
            <person name="Jogler M."/>
            <person name="Boedeker C."/>
            <person name="Pinto D."/>
            <person name="Vollmers J."/>
            <person name="Rivas-Marin E."/>
            <person name="Kohn T."/>
            <person name="Peeters S.H."/>
            <person name="Heuer A."/>
            <person name="Rast P."/>
            <person name="Oberbeckmann S."/>
            <person name="Bunk B."/>
            <person name="Jeske O."/>
            <person name="Meyerdierks A."/>
            <person name="Storesund J.E."/>
            <person name="Kallscheuer N."/>
            <person name="Luecker S."/>
            <person name="Lage O.M."/>
            <person name="Pohl T."/>
            <person name="Merkel B.J."/>
            <person name="Hornburger P."/>
            <person name="Mueller R.-W."/>
            <person name="Bruemmer F."/>
            <person name="Labrenz M."/>
            <person name="Spormann A.M."/>
            <person name="Op den Camp H."/>
            <person name="Overmann J."/>
            <person name="Amann R."/>
            <person name="Jetten M.S.M."/>
            <person name="Mascher T."/>
            <person name="Medema M.H."/>
            <person name="Devos D.P."/>
            <person name="Kaster A.-K."/>
            <person name="Ovreas L."/>
            <person name="Rohde M."/>
            <person name="Galperin M.Y."/>
            <person name="Jogler C."/>
        </authorList>
    </citation>
    <scope>NUCLEOTIDE SEQUENCE [LARGE SCALE GENOMIC DNA]</scope>
    <source>
        <strain evidence="5 6">Pla85_3_4</strain>
    </source>
</reference>
<dbReference type="GO" id="GO:0005524">
    <property type="term" value="F:ATP binding"/>
    <property type="evidence" value="ECO:0007669"/>
    <property type="project" value="UniProtKB-KW"/>
</dbReference>
<sequence length="425" mass="45701">MPKSMVSLATAAHDRLRAMDAASPQYATQFVEALLAAAKAIGASDVHLQPTVPGLDICWRLDGVLQPLGVYPHGARTDVLSRLKVLAELLTYRTDAPQEGRIRRTEDDVEMRVSTFPTLHGERAVVRIFAARQQLRRLDDLGLGELGMGDDALPALQRLLAETSGAVLIAGPAGSGKTTTAYACLRQLASNGEGRRSIVTLEDPIESAVAGVVQSQVNEAAGFDFAIGVRSLMRQDPEVILVGEIRDPPTAQAAFQASLTGHLVLTTFHAGNSAEAVGRLTDMGIEPYVLRSGLLAILSQRLLRRLCSCAVPGSGADRLGLPVEQTRQAGGCPMCHQTGYEGRMLLAEMLSTRRPRIGQAISDRMNARELGRLAIEDGMTTLWRRAVAAVEQGRTSAAEVRRVLGFEAEREEQEAAPSTSQNRLV</sequence>
<evidence type="ECO:0000259" key="4">
    <source>
        <dbReference type="SMART" id="SM00382"/>
    </source>
</evidence>
<name>A0A518DW99_9BACT</name>
<dbReference type="InterPro" id="IPR001482">
    <property type="entry name" value="T2SS/T4SS_dom"/>
</dbReference>
<accession>A0A518DW99</accession>
<dbReference type="RefSeq" id="WP_197442385.1">
    <property type="nucleotide sequence ID" value="NZ_CP036433.1"/>
</dbReference>
<feature type="domain" description="AAA+ ATPase" evidence="4">
    <location>
        <begin position="163"/>
        <end position="287"/>
    </location>
</feature>
<dbReference type="GO" id="GO:0016887">
    <property type="term" value="F:ATP hydrolysis activity"/>
    <property type="evidence" value="ECO:0007669"/>
    <property type="project" value="TreeGrafter"/>
</dbReference>
<dbReference type="KEGG" id="lcre:Pla8534_39260"/>
<dbReference type="InterPro" id="IPR027417">
    <property type="entry name" value="P-loop_NTPase"/>
</dbReference>
<dbReference type="EMBL" id="CP036433">
    <property type="protein sequence ID" value="QDU96107.1"/>
    <property type="molecule type" value="Genomic_DNA"/>
</dbReference>
<evidence type="ECO:0000256" key="1">
    <source>
        <dbReference type="ARBA" id="ARBA00006611"/>
    </source>
</evidence>
<evidence type="ECO:0000256" key="3">
    <source>
        <dbReference type="ARBA" id="ARBA00022840"/>
    </source>
</evidence>
<dbReference type="AlphaFoldDB" id="A0A518DW99"/>
<organism evidence="5 6">
    <name type="scientific">Lignipirellula cremea</name>
    <dbReference type="NCBI Taxonomy" id="2528010"/>
    <lineage>
        <taxon>Bacteria</taxon>
        <taxon>Pseudomonadati</taxon>
        <taxon>Planctomycetota</taxon>
        <taxon>Planctomycetia</taxon>
        <taxon>Pirellulales</taxon>
        <taxon>Pirellulaceae</taxon>
        <taxon>Lignipirellula</taxon>
    </lineage>
</organism>